<dbReference type="Gene3D" id="3.30.70.270">
    <property type="match status" value="1"/>
</dbReference>
<dbReference type="CDD" id="cd01949">
    <property type="entry name" value="GGDEF"/>
    <property type="match status" value="1"/>
</dbReference>
<evidence type="ECO:0000259" key="4">
    <source>
        <dbReference type="PROSITE" id="PS50887"/>
    </source>
</evidence>
<protein>
    <recommendedName>
        <fullName evidence="1">diguanylate cyclase</fullName>
        <ecNumber evidence="1">2.7.7.65</ecNumber>
    </recommendedName>
</protein>
<dbReference type="InterPro" id="IPR043128">
    <property type="entry name" value="Rev_trsase/Diguanyl_cyclase"/>
</dbReference>
<name>A0ABT6MSR8_9GAMM</name>
<dbReference type="InterPro" id="IPR000160">
    <property type="entry name" value="GGDEF_dom"/>
</dbReference>
<dbReference type="PANTHER" id="PTHR45138">
    <property type="entry name" value="REGULATORY COMPONENTS OF SENSORY TRANSDUCTION SYSTEM"/>
    <property type="match status" value="1"/>
</dbReference>
<dbReference type="SUPFAM" id="SSF55781">
    <property type="entry name" value="GAF domain-like"/>
    <property type="match status" value="1"/>
</dbReference>
<keyword evidence="3" id="KW-0472">Membrane</keyword>
<feature type="transmembrane region" description="Helical" evidence="3">
    <location>
        <begin position="249"/>
        <end position="266"/>
    </location>
</feature>
<keyword evidence="5" id="KW-0808">Transferase</keyword>
<feature type="transmembrane region" description="Helical" evidence="3">
    <location>
        <begin position="149"/>
        <end position="168"/>
    </location>
</feature>
<dbReference type="EMBL" id="JARYGX010000021">
    <property type="protein sequence ID" value="MDH7453659.1"/>
    <property type="molecule type" value="Genomic_DNA"/>
</dbReference>
<dbReference type="SUPFAM" id="SSF55073">
    <property type="entry name" value="Nucleotide cyclase"/>
    <property type="match status" value="1"/>
</dbReference>
<feature type="transmembrane region" description="Helical" evidence="3">
    <location>
        <begin position="273"/>
        <end position="293"/>
    </location>
</feature>
<feature type="transmembrane region" description="Helical" evidence="3">
    <location>
        <begin position="120"/>
        <end position="142"/>
    </location>
</feature>
<reference evidence="5" key="1">
    <citation type="journal article" date="2007" name="Int. J. Syst. Evol. Microbiol.">
        <title>Luteimonas composti sp. nov., a moderately thermophilic bacterium isolated from food waste.</title>
        <authorList>
            <person name="Young C.C."/>
            <person name="Kampfer P."/>
            <person name="Chen W.M."/>
            <person name="Yen W.S."/>
            <person name="Arun A.B."/>
            <person name="Lai W.A."/>
            <person name="Shen F.T."/>
            <person name="Rekha P.D."/>
            <person name="Lin K.Y."/>
            <person name="Chou J.H."/>
        </authorList>
    </citation>
    <scope>NUCLEOTIDE SEQUENCE</scope>
    <source>
        <strain evidence="5">CC-YY355</strain>
    </source>
</reference>
<dbReference type="Proteomes" id="UP001160550">
    <property type="component" value="Unassembled WGS sequence"/>
</dbReference>
<dbReference type="GO" id="GO:0052621">
    <property type="term" value="F:diguanylate cyclase activity"/>
    <property type="evidence" value="ECO:0007669"/>
    <property type="project" value="UniProtKB-EC"/>
</dbReference>
<proteinExistence type="predicted"/>
<dbReference type="NCBIfam" id="TIGR00254">
    <property type="entry name" value="GGDEF"/>
    <property type="match status" value="1"/>
</dbReference>
<dbReference type="Pfam" id="PF00990">
    <property type="entry name" value="GGDEF"/>
    <property type="match status" value="1"/>
</dbReference>
<dbReference type="SMART" id="SM00267">
    <property type="entry name" value="GGDEF"/>
    <property type="match status" value="1"/>
</dbReference>
<dbReference type="InterPro" id="IPR050469">
    <property type="entry name" value="Diguanylate_Cyclase"/>
</dbReference>
<dbReference type="RefSeq" id="WP_280942873.1">
    <property type="nucleotide sequence ID" value="NZ_JARYGX010000021.1"/>
</dbReference>
<feature type="domain" description="GGDEF" evidence="4">
    <location>
        <begin position="545"/>
        <end position="678"/>
    </location>
</feature>
<comment type="catalytic activity">
    <reaction evidence="2">
        <text>2 GTP = 3',3'-c-di-GMP + 2 diphosphate</text>
        <dbReference type="Rhea" id="RHEA:24898"/>
        <dbReference type="ChEBI" id="CHEBI:33019"/>
        <dbReference type="ChEBI" id="CHEBI:37565"/>
        <dbReference type="ChEBI" id="CHEBI:58805"/>
        <dbReference type="EC" id="2.7.7.65"/>
    </reaction>
</comment>
<dbReference type="PROSITE" id="PS50887">
    <property type="entry name" value="GGDEF"/>
    <property type="match status" value="1"/>
</dbReference>
<dbReference type="InterPro" id="IPR029787">
    <property type="entry name" value="Nucleotide_cyclase"/>
</dbReference>
<feature type="transmembrane region" description="Helical" evidence="3">
    <location>
        <begin position="220"/>
        <end position="243"/>
    </location>
</feature>
<accession>A0ABT6MSR8</accession>
<evidence type="ECO:0000313" key="5">
    <source>
        <dbReference type="EMBL" id="MDH7453659.1"/>
    </source>
</evidence>
<keyword evidence="5" id="KW-0548">Nucleotidyltransferase</keyword>
<feature type="transmembrane region" description="Helical" evidence="3">
    <location>
        <begin position="188"/>
        <end position="208"/>
    </location>
</feature>
<comment type="caution">
    <text evidence="5">The sequence shown here is derived from an EMBL/GenBank/DDBJ whole genome shotgun (WGS) entry which is preliminary data.</text>
</comment>
<dbReference type="PANTHER" id="PTHR45138:SF9">
    <property type="entry name" value="DIGUANYLATE CYCLASE DGCM-RELATED"/>
    <property type="match status" value="1"/>
</dbReference>
<keyword evidence="3" id="KW-0812">Transmembrane</keyword>
<evidence type="ECO:0000256" key="2">
    <source>
        <dbReference type="ARBA" id="ARBA00034247"/>
    </source>
</evidence>
<gene>
    <name evidence="5" type="ORF">QF205_11345</name>
</gene>
<feature type="transmembrane region" description="Helical" evidence="3">
    <location>
        <begin position="313"/>
        <end position="330"/>
    </location>
</feature>
<sequence>MRVTPLPGAAVALDPDGSRRHALLLRFELPAQSGGPGWAVRLERSALEQVWVERGDWRSPPQGFFEPGEDAGVLPSSFLFALPAHWHGAVELELHAVGGGRRPLRPQVMEQARAMELEQYGVAASATIYACLFTIGLLALALYSAARDLLFLGLFGLTLAALLALSAVNGHLYQMPGLRLFAHWGGQGAVALTLLLCAACLQMLLRFVEMRQGRVAWKRWVDGMSLAVATLAGVCLLNLPALAQPMLKFQVVPYALSLLLGVAMLVDGGRRRIAMAWPLATLALFTLAGVVLGELASRGHVVDTLVVRYGSQLSVALCVAILAVGLLGRISEYRHQRDRELLARADTERRMARETARSGLATELQSQLRSLPPAEMQTTAFRLLVDRLLPLLPVQSCVVAVQGYHGVDLVLAEPSRLLLSVHPELARRQLALRRLAAQGVPQQQPVTDPAQPAIVAMEAVVPMQIRAPAWGVLLLRRAGGDGFSTDELSLAGEFLQLAVQQIDQAVAANNLRRSAELDALTGSLNRRTIDQWLARCFGEAARDSQPVSVLFIDLDHFKAVNDRHGHAGGDFCLRHVAVALRGALEEGDLFGRYGGEEFIAILPGRNGAAARMAAENLRMAVENLRPVWNGQPLRLTVSVGVATRLPSEDTPEGALARADRALYSAKSHGRNCVQVAPAVFS</sequence>
<dbReference type="EC" id="2.7.7.65" evidence="1"/>
<evidence type="ECO:0000256" key="1">
    <source>
        <dbReference type="ARBA" id="ARBA00012528"/>
    </source>
</evidence>
<organism evidence="5 6">
    <name type="scientific">Luteimonas composti</name>
    <dbReference type="NCBI Taxonomy" id="398257"/>
    <lineage>
        <taxon>Bacteria</taxon>
        <taxon>Pseudomonadati</taxon>
        <taxon>Pseudomonadota</taxon>
        <taxon>Gammaproteobacteria</taxon>
        <taxon>Lysobacterales</taxon>
        <taxon>Lysobacteraceae</taxon>
        <taxon>Luteimonas</taxon>
    </lineage>
</organism>
<keyword evidence="6" id="KW-1185">Reference proteome</keyword>
<keyword evidence="3" id="KW-1133">Transmembrane helix</keyword>
<reference evidence="5" key="2">
    <citation type="submission" date="2023-04" db="EMBL/GenBank/DDBJ databases">
        <authorList>
            <person name="Sun J.-Q."/>
        </authorList>
    </citation>
    <scope>NUCLEOTIDE SEQUENCE</scope>
    <source>
        <strain evidence="5">CC-YY355</strain>
    </source>
</reference>
<evidence type="ECO:0000313" key="6">
    <source>
        <dbReference type="Proteomes" id="UP001160550"/>
    </source>
</evidence>
<evidence type="ECO:0000256" key="3">
    <source>
        <dbReference type="SAM" id="Phobius"/>
    </source>
</evidence>